<sequence length="262" mass="29209">MKLKIYQVDAFANYVFGGNPAAIIPVERWLPDDLMQKIAAENNLSETAYIIKEKDKYLIRWFTPAVEVDLCGHATLAAAHVIFSHEGFEDDVISFYSPRSGVLEVERGSDGLLTLDFPKDTIHQIEVSKKISAGFSIAPIEMWKGGSDYILVYEKEEHILEMEFDLFELAKVDTRGFIITAPGVKVDFVSRWFGPRVGVDEDPVTGSAHTSLTPLWAGKLKKNQLNAVQLSKRLGKLTCELIGDRVKIGGKAITYLVGEIFV</sequence>
<keyword evidence="4" id="KW-1185">Reference proteome</keyword>
<dbReference type="Pfam" id="PF02567">
    <property type="entry name" value="PhzC-PhzF"/>
    <property type="match status" value="1"/>
</dbReference>
<gene>
    <name evidence="3" type="ORF">MM213_00465</name>
</gene>
<name>A0ABS9V7L6_9BACT</name>
<reference evidence="3" key="1">
    <citation type="submission" date="2022-03" db="EMBL/GenBank/DDBJ databases">
        <title>De novo assembled genomes of Belliella spp. (Cyclobacteriaceae) strains.</title>
        <authorList>
            <person name="Szabo A."/>
            <person name="Korponai K."/>
            <person name="Felfoldi T."/>
        </authorList>
    </citation>
    <scope>NUCLEOTIDE SEQUENCE</scope>
    <source>
        <strain evidence="3">DSM 111903</strain>
    </source>
</reference>
<accession>A0ABS9V7L6</accession>
<evidence type="ECO:0000313" key="4">
    <source>
        <dbReference type="Proteomes" id="UP001165430"/>
    </source>
</evidence>
<organism evidence="3 4">
    <name type="scientific">Belliella alkalica</name>
    <dbReference type="NCBI Taxonomy" id="1730871"/>
    <lineage>
        <taxon>Bacteria</taxon>
        <taxon>Pseudomonadati</taxon>
        <taxon>Bacteroidota</taxon>
        <taxon>Cytophagia</taxon>
        <taxon>Cytophagales</taxon>
        <taxon>Cyclobacteriaceae</taxon>
        <taxon>Belliella</taxon>
    </lineage>
</organism>
<dbReference type="PANTHER" id="PTHR13774">
    <property type="entry name" value="PHENAZINE BIOSYNTHESIS PROTEIN"/>
    <property type="match status" value="1"/>
</dbReference>
<evidence type="ECO:0000256" key="1">
    <source>
        <dbReference type="ARBA" id="ARBA00008270"/>
    </source>
</evidence>
<dbReference type="NCBIfam" id="TIGR00654">
    <property type="entry name" value="PhzF_family"/>
    <property type="match status" value="1"/>
</dbReference>
<dbReference type="Proteomes" id="UP001165430">
    <property type="component" value="Unassembled WGS sequence"/>
</dbReference>
<dbReference type="EMBL" id="JAKZGO010000001">
    <property type="protein sequence ID" value="MCH7411938.1"/>
    <property type="molecule type" value="Genomic_DNA"/>
</dbReference>
<proteinExistence type="inferred from homology"/>
<evidence type="ECO:0000313" key="3">
    <source>
        <dbReference type="EMBL" id="MCH7411938.1"/>
    </source>
</evidence>
<dbReference type="InterPro" id="IPR003719">
    <property type="entry name" value="Phenazine_PhzF-like"/>
</dbReference>
<dbReference type="RefSeq" id="WP_241409311.1">
    <property type="nucleotide sequence ID" value="NZ_JAKZGO010000001.1"/>
</dbReference>
<dbReference type="PANTHER" id="PTHR13774:SF17">
    <property type="entry name" value="PHENAZINE BIOSYNTHESIS-LIKE DOMAIN-CONTAINING PROTEIN"/>
    <property type="match status" value="1"/>
</dbReference>
<evidence type="ECO:0000256" key="2">
    <source>
        <dbReference type="ARBA" id="ARBA00023235"/>
    </source>
</evidence>
<comment type="caution">
    <text evidence="3">The sequence shown here is derived from an EMBL/GenBank/DDBJ whole genome shotgun (WGS) entry which is preliminary data.</text>
</comment>
<comment type="similarity">
    <text evidence="1">Belongs to the PhzF family.</text>
</comment>
<keyword evidence="2" id="KW-0413">Isomerase</keyword>
<dbReference type="SUPFAM" id="SSF54506">
    <property type="entry name" value="Diaminopimelate epimerase-like"/>
    <property type="match status" value="1"/>
</dbReference>
<protein>
    <submittedName>
        <fullName evidence="3">PhzF family phenazine biosynthesis protein</fullName>
    </submittedName>
</protein>
<dbReference type="Gene3D" id="3.10.310.10">
    <property type="entry name" value="Diaminopimelate Epimerase, Chain A, domain 1"/>
    <property type="match status" value="2"/>
</dbReference>
<dbReference type="PIRSF" id="PIRSF016184">
    <property type="entry name" value="PhzC_PhzF"/>
    <property type="match status" value="1"/>
</dbReference>